<keyword evidence="4 6" id="KW-0694">RNA-binding</keyword>
<evidence type="ECO:0000256" key="2">
    <source>
        <dbReference type="ARBA" id="ARBA00022771"/>
    </source>
</evidence>
<evidence type="ECO:0000256" key="5">
    <source>
        <dbReference type="ARBA" id="ARBA00023125"/>
    </source>
</evidence>
<dbReference type="SMART" id="SM00360">
    <property type="entry name" value="RRM"/>
    <property type="match status" value="1"/>
</dbReference>
<evidence type="ECO:0000256" key="8">
    <source>
        <dbReference type="SAM" id="MobiDB-lite"/>
    </source>
</evidence>
<evidence type="ECO:0000259" key="11">
    <source>
        <dbReference type="PROSITE" id="PS51644"/>
    </source>
</evidence>
<dbReference type="FunFam" id="3.30.70.330:FF:000678">
    <property type="entry name" value="zinc finger CCCH domain-containing protein 53-like isoform X2"/>
    <property type="match status" value="1"/>
</dbReference>
<gene>
    <name evidence="12" type="ORF">AYBTSS11_LOCUS20051</name>
</gene>
<feature type="compositionally biased region" description="Pro residues" evidence="8">
    <location>
        <begin position="392"/>
        <end position="402"/>
    </location>
</feature>
<protein>
    <recommendedName>
        <fullName evidence="14">Zinc finger CCCH domain-containing protein 18-like</fullName>
    </recommendedName>
</protein>
<dbReference type="SUPFAM" id="SSF54928">
    <property type="entry name" value="RNA-binding domain, RBD"/>
    <property type="match status" value="1"/>
</dbReference>
<name>A0AA86TEZ2_9FABA</name>
<dbReference type="Pfam" id="PF00076">
    <property type="entry name" value="RRM_1"/>
    <property type="match status" value="1"/>
</dbReference>
<dbReference type="InterPro" id="IPR012677">
    <property type="entry name" value="Nucleotide-bd_a/b_plait_sf"/>
</dbReference>
<evidence type="ECO:0000313" key="12">
    <source>
        <dbReference type="EMBL" id="CAJ1963949.1"/>
    </source>
</evidence>
<dbReference type="Proteomes" id="UP001189624">
    <property type="component" value="Chromosome 6"/>
</dbReference>
<dbReference type="PANTHER" id="PTHR24009:SF0">
    <property type="entry name" value="ZINC FINGER CCCH DOMAIN-CONTAINING PROTEIN 18"/>
    <property type="match status" value="1"/>
</dbReference>
<evidence type="ECO:0000256" key="7">
    <source>
        <dbReference type="PROSITE-ProRule" id="PRU00723"/>
    </source>
</evidence>
<dbReference type="InterPro" id="IPR034365">
    <property type="entry name" value="AtC3H46-like_RRM"/>
</dbReference>
<dbReference type="PROSITE" id="PS51644">
    <property type="entry name" value="HTH_OST"/>
    <property type="match status" value="1"/>
</dbReference>
<proteinExistence type="predicted"/>
<evidence type="ECO:0000256" key="6">
    <source>
        <dbReference type="PROSITE-ProRule" id="PRU00176"/>
    </source>
</evidence>
<dbReference type="GO" id="GO:0008270">
    <property type="term" value="F:zinc ion binding"/>
    <property type="evidence" value="ECO:0007669"/>
    <property type="project" value="UniProtKB-KW"/>
</dbReference>
<evidence type="ECO:0000259" key="10">
    <source>
        <dbReference type="PROSITE" id="PS50103"/>
    </source>
</evidence>
<dbReference type="InterPro" id="IPR025605">
    <property type="entry name" value="OST-HTH/LOTUS_dom"/>
</dbReference>
<evidence type="ECO:0000256" key="1">
    <source>
        <dbReference type="ARBA" id="ARBA00022723"/>
    </source>
</evidence>
<feature type="region of interest" description="Disordered" evidence="8">
    <location>
        <begin position="383"/>
        <end position="408"/>
    </location>
</feature>
<feature type="domain" description="C3H1-type" evidence="10">
    <location>
        <begin position="147"/>
        <end position="174"/>
    </location>
</feature>
<evidence type="ECO:0000256" key="3">
    <source>
        <dbReference type="ARBA" id="ARBA00022833"/>
    </source>
</evidence>
<evidence type="ECO:0000256" key="4">
    <source>
        <dbReference type="ARBA" id="ARBA00022884"/>
    </source>
</evidence>
<dbReference type="Gene3D" id="3.30.70.330">
    <property type="match status" value="1"/>
</dbReference>
<reference evidence="12" key="1">
    <citation type="submission" date="2023-10" db="EMBL/GenBank/DDBJ databases">
        <authorList>
            <person name="Domelevo Entfellner J.-B."/>
        </authorList>
    </citation>
    <scope>NUCLEOTIDE SEQUENCE</scope>
</reference>
<sequence>MDSSEYSTGIVLGKIPENTLNVLGRRFVQDQCDMAKLACLSDHLIDEELHNRNKFQKSTARTPSYPTSFSSNLQVQSPLWDSNNEYMTMGFLDSISEHQRQAPLFNRENHIINSGSVGTSGTAGTGIANDYYGSNGNLAGKTGRRFEFPVKTCHYFNKGFCKHGTSCRYYHGQSVPDGFSHTYGNENVNDDQIISPGSLAQLESEIVELLKLKKGGSISIASLPMAYHDKYKKVLQADGYLTESQRHGKSGYSLTKLLARLKNSIRLIDRPHGQHSVVLVEDAPKYNGKVDYGKYISASRQIYLTFPADSTFSEADVSNYFSTFGKVEDVRIPSQERRMFGFVTFDDPETVKVILDKGNPHYVCESRVLVKPYKEKPKLMLRKHSHRVDHPQPQPQPHPQPHPAYHSPHYLDFETEPTSNFVVPRGCRNSRFLRRLLFEQQEEALEFQRRRFAELQLAQNSFSTSPHLGFNMDGSTVLDDRFNVQPVESCNHVLNDKARYMDNNYTDEDSLLIIDEVNYEMEYFLLCHVDQVHVNPAQRLDFNSHDIYYEAKMSNYD</sequence>
<feature type="domain" description="RRM" evidence="9">
    <location>
        <begin position="300"/>
        <end position="376"/>
    </location>
</feature>
<organism evidence="12 13">
    <name type="scientific">Sphenostylis stenocarpa</name>
    <dbReference type="NCBI Taxonomy" id="92480"/>
    <lineage>
        <taxon>Eukaryota</taxon>
        <taxon>Viridiplantae</taxon>
        <taxon>Streptophyta</taxon>
        <taxon>Embryophyta</taxon>
        <taxon>Tracheophyta</taxon>
        <taxon>Spermatophyta</taxon>
        <taxon>Magnoliopsida</taxon>
        <taxon>eudicotyledons</taxon>
        <taxon>Gunneridae</taxon>
        <taxon>Pentapetalae</taxon>
        <taxon>rosids</taxon>
        <taxon>fabids</taxon>
        <taxon>Fabales</taxon>
        <taxon>Fabaceae</taxon>
        <taxon>Papilionoideae</taxon>
        <taxon>50 kb inversion clade</taxon>
        <taxon>NPAAA clade</taxon>
        <taxon>indigoferoid/millettioid clade</taxon>
        <taxon>Phaseoleae</taxon>
        <taxon>Sphenostylis</taxon>
    </lineage>
</organism>
<dbReference type="InterPro" id="IPR035979">
    <property type="entry name" value="RBD_domain_sf"/>
</dbReference>
<dbReference type="EMBL" id="OY731403">
    <property type="protein sequence ID" value="CAJ1963949.1"/>
    <property type="molecule type" value="Genomic_DNA"/>
</dbReference>
<evidence type="ECO:0000313" key="13">
    <source>
        <dbReference type="Proteomes" id="UP001189624"/>
    </source>
</evidence>
<dbReference type="GO" id="GO:0003677">
    <property type="term" value="F:DNA binding"/>
    <property type="evidence" value="ECO:0007669"/>
    <property type="project" value="UniProtKB-KW"/>
</dbReference>
<dbReference type="GO" id="GO:0003723">
    <property type="term" value="F:RNA binding"/>
    <property type="evidence" value="ECO:0007669"/>
    <property type="project" value="UniProtKB-UniRule"/>
</dbReference>
<feature type="zinc finger region" description="C3H1-type" evidence="7">
    <location>
        <begin position="147"/>
        <end position="174"/>
    </location>
</feature>
<keyword evidence="1 7" id="KW-0479">Metal-binding</keyword>
<accession>A0AA86TEZ2</accession>
<keyword evidence="2 7" id="KW-0863">Zinc-finger</keyword>
<dbReference type="InterPro" id="IPR000504">
    <property type="entry name" value="RRM_dom"/>
</dbReference>
<keyword evidence="13" id="KW-1185">Reference proteome</keyword>
<dbReference type="PROSITE" id="PS50102">
    <property type="entry name" value="RRM"/>
    <property type="match status" value="1"/>
</dbReference>
<keyword evidence="3 7" id="KW-0862">Zinc</keyword>
<dbReference type="PROSITE" id="PS50103">
    <property type="entry name" value="ZF_C3H1"/>
    <property type="match status" value="1"/>
</dbReference>
<dbReference type="AlphaFoldDB" id="A0AA86TEZ2"/>
<evidence type="ECO:0000259" key="9">
    <source>
        <dbReference type="PROSITE" id="PS50102"/>
    </source>
</evidence>
<evidence type="ECO:0008006" key="14">
    <source>
        <dbReference type="Google" id="ProtNLM"/>
    </source>
</evidence>
<dbReference type="InterPro" id="IPR000571">
    <property type="entry name" value="Znf_CCCH"/>
</dbReference>
<feature type="domain" description="HTH OST-type" evidence="11">
    <location>
        <begin position="198"/>
        <end position="281"/>
    </location>
</feature>
<dbReference type="PANTHER" id="PTHR24009">
    <property type="entry name" value="RNA-BINDING (RRM/RBD/RNP MOTIFS)"/>
    <property type="match status" value="1"/>
</dbReference>
<dbReference type="Gene3D" id="4.10.1000.10">
    <property type="entry name" value="Zinc finger, CCCH-type"/>
    <property type="match status" value="1"/>
</dbReference>
<dbReference type="Gramene" id="rna-AYBTSS11_LOCUS20051">
    <property type="protein sequence ID" value="CAJ1963949.1"/>
    <property type="gene ID" value="gene-AYBTSS11_LOCUS20051"/>
</dbReference>
<dbReference type="CDD" id="cd12458">
    <property type="entry name" value="RRM_AtC3H46_like"/>
    <property type="match status" value="1"/>
</dbReference>
<keyword evidence="5" id="KW-0238">DNA-binding</keyword>